<feature type="transmembrane region" description="Helical" evidence="2">
    <location>
        <begin position="120"/>
        <end position="138"/>
    </location>
</feature>
<feature type="domain" description="Cytoskeleton protein RodZ-like C-terminal" evidence="3">
    <location>
        <begin position="187"/>
        <end position="255"/>
    </location>
</feature>
<evidence type="ECO:0000313" key="5">
    <source>
        <dbReference type="Proteomes" id="UP000186868"/>
    </source>
</evidence>
<sequence length="265" mass="29579">MFAKFKKKSPPKTPQQERQEKLAQIGSQLAQIRTEKGISLKLIETKTQIPVRLLHAIETGDLNSLPEPVYIRGLIKQFADALGLDGTEIANTFPIDLNLERRNSRFRLRLPSWQFQLRPFHLYFLYILLVVLAVRGIANVLRQSAPEIAIAPQPVAQPSPTTKTTPKVTKPAPAPKKPQTKPVVVDLKINELSWLEIRADGKRVFQGNLPKGTQRTWTANQQIIVRAGNAGGVLVKFNDEPPKLLGQLGQVQTVTYQAKPAPANR</sequence>
<proteinExistence type="predicted"/>
<dbReference type="InterPro" id="IPR010982">
    <property type="entry name" value="Lambda_DNA-bd_dom_sf"/>
</dbReference>
<dbReference type="Proteomes" id="UP000186868">
    <property type="component" value="Unassembled WGS sequence"/>
</dbReference>
<evidence type="ECO:0000256" key="1">
    <source>
        <dbReference type="SAM" id="MobiDB-lite"/>
    </source>
</evidence>
<dbReference type="PANTHER" id="PTHR34475">
    <property type="match status" value="1"/>
</dbReference>
<keyword evidence="5" id="KW-1185">Reference proteome</keyword>
<feature type="compositionally biased region" description="Low complexity" evidence="1">
    <location>
        <begin position="160"/>
        <end position="171"/>
    </location>
</feature>
<dbReference type="GO" id="GO:0003677">
    <property type="term" value="F:DNA binding"/>
    <property type="evidence" value="ECO:0007669"/>
    <property type="project" value="InterPro"/>
</dbReference>
<keyword evidence="2" id="KW-1133">Transmembrane helix</keyword>
<dbReference type="Pfam" id="PF13464">
    <property type="entry name" value="RodZ_C"/>
    <property type="match status" value="1"/>
</dbReference>
<dbReference type="STRING" id="1921803.NIES593_02235"/>
<reference evidence="4 5" key="1">
    <citation type="submission" date="2016-11" db="EMBL/GenBank/DDBJ databases">
        <title>Draft Genome Sequences of Nine Cyanobacterial Strains from Diverse Habitats.</title>
        <authorList>
            <person name="Zhu T."/>
            <person name="Hou S."/>
            <person name="Lu X."/>
            <person name="Hess W.R."/>
        </authorList>
    </citation>
    <scope>NUCLEOTIDE SEQUENCE [LARGE SCALE GENOMIC DNA]</scope>
    <source>
        <strain evidence="4 5">NIES-593</strain>
    </source>
</reference>
<evidence type="ECO:0000313" key="4">
    <source>
        <dbReference type="EMBL" id="OKH26938.1"/>
    </source>
</evidence>
<organism evidence="4 5">
    <name type="scientific">Hydrococcus rivularis NIES-593</name>
    <dbReference type="NCBI Taxonomy" id="1921803"/>
    <lineage>
        <taxon>Bacteria</taxon>
        <taxon>Bacillati</taxon>
        <taxon>Cyanobacteriota</taxon>
        <taxon>Cyanophyceae</taxon>
        <taxon>Pleurocapsales</taxon>
        <taxon>Hydrococcaceae</taxon>
        <taxon>Hydrococcus</taxon>
    </lineage>
</organism>
<dbReference type="OrthoDB" id="422634at2"/>
<dbReference type="Gene3D" id="1.10.260.40">
    <property type="entry name" value="lambda repressor-like DNA-binding domains"/>
    <property type="match status" value="1"/>
</dbReference>
<keyword evidence="2" id="KW-0472">Membrane</keyword>
<keyword evidence="2" id="KW-0812">Transmembrane</keyword>
<feature type="region of interest" description="Disordered" evidence="1">
    <location>
        <begin position="154"/>
        <end position="180"/>
    </location>
</feature>
<comment type="caution">
    <text evidence="4">The sequence shown here is derived from an EMBL/GenBank/DDBJ whole genome shotgun (WGS) entry which is preliminary data.</text>
</comment>
<dbReference type="PANTHER" id="PTHR34475:SF1">
    <property type="entry name" value="CYTOSKELETON PROTEIN RODZ"/>
    <property type="match status" value="1"/>
</dbReference>
<gene>
    <name evidence="4" type="ORF">NIES593_02235</name>
</gene>
<dbReference type="EMBL" id="MRCB01000001">
    <property type="protein sequence ID" value="OKH26938.1"/>
    <property type="molecule type" value="Genomic_DNA"/>
</dbReference>
<dbReference type="InterPro" id="IPR050400">
    <property type="entry name" value="Bact_Cytoskel_RodZ"/>
</dbReference>
<name>A0A1U7HTS4_9CYAN</name>
<protein>
    <submittedName>
        <fullName evidence="4">Helix-turn-helix domain-containing protein</fullName>
    </submittedName>
</protein>
<evidence type="ECO:0000256" key="2">
    <source>
        <dbReference type="SAM" id="Phobius"/>
    </source>
</evidence>
<dbReference type="AlphaFoldDB" id="A0A1U7HTS4"/>
<dbReference type="InterPro" id="IPR025194">
    <property type="entry name" value="RodZ-like_C"/>
</dbReference>
<dbReference type="Pfam" id="PF13413">
    <property type="entry name" value="HTH_25"/>
    <property type="match status" value="1"/>
</dbReference>
<evidence type="ECO:0000259" key="3">
    <source>
        <dbReference type="Pfam" id="PF13464"/>
    </source>
</evidence>
<accession>A0A1U7HTS4</accession>